<evidence type="ECO:0000313" key="1">
    <source>
        <dbReference type="EMBL" id="MFC4160558.1"/>
    </source>
</evidence>
<proteinExistence type="predicted"/>
<comment type="caution">
    <text evidence="1">The sequence shown here is derived from an EMBL/GenBank/DDBJ whole genome shotgun (WGS) entry which is preliminary data.</text>
</comment>
<reference evidence="2" key="1">
    <citation type="journal article" date="2019" name="Int. J. Syst. Evol. Microbiol.">
        <title>The Global Catalogue of Microorganisms (GCM) 10K type strain sequencing project: providing services to taxonomists for standard genome sequencing and annotation.</title>
        <authorList>
            <consortium name="The Broad Institute Genomics Platform"/>
            <consortium name="The Broad Institute Genome Sequencing Center for Infectious Disease"/>
            <person name="Wu L."/>
            <person name="Ma J."/>
        </authorList>
    </citation>
    <scope>NUCLEOTIDE SEQUENCE [LARGE SCALE GENOMIC DNA]</scope>
    <source>
        <strain evidence="2">LMG 29894</strain>
    </source>
</reference>
<name>A0ABV8MQT4_9NEIS</name>
<dbReference type="RefSeq" id="WP_378165517.1">
    <property type="nucleotide sequence ID" value="NZ_JBHSBU010000001.1"/>
</dbReference>
<dbReference type="Proteomes" id="UP001595791">
    <property type="component" value="Unassembled WGS sequence"/>
</dbReference>
<sequence length="235" mass="25633">MGQIANEAFLNQFDQFVTTRLMTAAGIEPSASGLALFDLYAQEIDVPGGNAAIAQLALHSQRSSRLTLVQRAFDAAKPVNPIPAYWVPQGGYCDVPIQNPESHFVFTPDFSGCAIYVDEINSNTYRVYHVEGGKYHQYPNHRGLQPSQLVGLMRHGREYAQAATNGEVSVRAFAFLKFVAGSWHIFCQNQNGVSLGLRGSKFVPIGEQTVKNPAYSAPIRRLSEGAIAVPATMSV</sequence>
<keyword evidence="2" id="KW-1185">Reference proteome</keyword>
<accession>A0ABV8MQT4</accession>
<protein>
    <submittedName>
        <fullName evidence="1">Uncharacterized protein</fullName>
    </submittedName>
</protein>
<dbReference type="EMBL" id="JBHSBU010000001">
    <property type="protein sequence ID" value="MFC4160558.1"/>
    <property type="molecule type" value="Genomic_DNA"/>
</dbReference>
<organism evidence="1 2">
    <name type="scientific">Chitinimonas lacunae</name>
    <dbReference type="NCBI Taxonomy" id="1963018"/>
    <lineage>
        <taxon>Bacteria</taxon>
        <taxon>Pseudomonadati</taxon>
        <taxon>Pseudomonadota</taxon>
        <taxon>Betaproteobacteria</taxon>
        <taxon>Neisseriales</taxon>
        <taxon>Chitinibacteraceae</taxon>
        <taxon>Chitinimonas</taxon>
    </lineage>
</organism>
<gene>
    <name evidence="1" type="ORF">ACFOW7_14555</name>
</gene>
<evidence type="ECO:0000313" key="2">
    <source>
        <dbReference type="Proteomes" id="UP001595791"/>
    </source>
</evidence>